<sequence>LFLCAFYPNHDTFNHVSNFTFASWGNREKHTIRKFIRMPCDEIEVIIKAEEIGWKFREISKTDGTTIVVGDKKFPIVKE</sequence>
<accession>A0AAV5VN53</accession>
<comment type="caution">
    <text evidence="1">The sequence shown here is derived from an EMBL/GenBank/DDBJ whole genome shotgun (WGS) entry which is preliminary data.</text>
</comment>
<feature type="non-terminal residue" evidence="1">
    <location>
        <position position="1"/>
    </location>
</feature>
<evidence type="ECO:0000313" key="1">
    <source>
        <dbReference type="EMBL" id="GMT20959.1"/>
    </source>
</evidence>
<reference evidence="1" key="1">
    <citation type="submission" date="2023-10" db="EMBL/GenBank/DDBJ databases">
        <title>Genome assembly of Pristionchus species.</title>
        <authorList>
            <person name="Yoshida K."/>
            <person name="Sommer R.J."/>
        </authorList>
    </citation>
    <scope>NUCLEOTIDE SEQUENCE</scope>
    <source>
        <strain evidence="1">RS5133</strain>
    </source>
</reference>
<keyword evidence="2" id="KW-1185">Reference proteome</keyword>
<proteinExistence type="predicted"/>
<dbReference type="Proteomes" id="UP001432322">
    <property type="component" value="Unassembled WGS sequence"/>
</dbReference>
<gene>
    <name evidence="1" type="ORF">PFISCL1PPCAC_12257</name>
</gene>
<feature type="non-terminal residue" evidence="1">
    <location>
        <position position="79"/>
    </location>
</feature>
<evidence type="ECO:0000313" key="2">
    <source>
        <dbReference type="Proteomes" id="UP001432322"/>
    </source>
</evidence>
<name>A0AAV5VN53_9BILA</name>
<protein>
    <submittedName>
        <fullName evidence="1">Uncharacterized protein</fullName>
    </submittedName>
</protein>
<organism evidence="1 2">
    <name type="scientific">Pristionchus fissidentatus</name>
    <dbReference type="NCBI Taxonomy" id="1538716"/>
    <lineage>
        <taxon>Eukaryota</taxon>
        <taxon>Metazoa</taxon>
        <taxon>Ecdysozoa</taxon>
        <taxon>Nematoda</taxon>
        <taxon>Chromadorea</taxon>
        <taxon>Rhabditida</taxon>
        <taxon>Rhabditina</taxon>
        <taxon>Diplogasteromorpha</taxon>
        <taxon>Diplogasteroidea</taxon>
        <taxon>Neodiplogasteridae</taxon>
        <taxon>Pristionchus</taxon>
    </lineage>
</organism>
<dbReference type="EMBL" id="BTSY01000003">
    <property type="protein sequence ID" value="GMT20959.1"/>
    <property type="molecule type" value="Genomic_DNA"/>
</dbReference>
<dbReference type="AlphaFoldDB" id="A0AAV5VN53"/>